<protein>
    <recommendedName>
        <fullName evidence="7">Signal transduction protein</fullName>
    </recommendedName>
</protein>
<dbReference type="PANTHER" id="PTHR24567:SF26">
    <property type="entry name" value="REGULATORY PROTEIN YEIL"/>
    <property type="match status" value="1"/>
</dbReference>
<dbReference type="Pfam" id="PF03445">
    <property type="entry name" value="DUF294"/>
    <property type="match status" value="1"/>
</dbReference>
<dbReference type="InterPro" id="IPR046342">
    <property type="entry name" value="CBS_dom_sf"/>
</dbReference>
<accession>A0A2T4U7Y8</accession>
<dbReference type="Proteomes" id="UP000240509">
    <property type="component" value="Unassembled WGS sequence"/>
</dbReference>
<dbReference type="InterPro" id="IPR050397">
    <property type="entry name" value="Env_Response_Regulators"/>
</dbReference>
<reference evidence="5 6" key="1">
    <citation type="submission" date="2018-03" db="EMBL/GenBank/DDBJ databases">
        <title>Alkalicoccus saliphilus sp. nov., isolated from a mineral pool.</title>
        <authorList>
            <person name="Zhao B."/>
        </authorList>
    </citation>
    <scope>NUCLEOTIDE SEQUENCE [LARGE SCALE GENOMIC DNA]</scope>
    <source>
        <strain evidence="5 6">6AG</strain>
    </source>
</reference>
<dbReference type="EMBL" id="PZJJ01000006">
    <property type="protein sequence ID" value="PTL39509.1"/>
    <property type="molecule type" value="Genomic_DNA"/>
</dbReference>
<dbReference type="PANTHER" id="PTHR24567">
    <property type="entry name" value="CRP FAMILY TRANSCRIPTIONAL REGULATORY PROTEIN"/>
    <property type="match status" value="1"/>
</dbReference>
<comment type="caution">
    <text evidence="5">The sequence shown here is derived from an EMBL/GenBank/DDBJ whole genome shotgun (WGS) entry which is preliminary data.</text>
</comment>
<dbReference type="InterPro" id="IPR018490">
    <property type="entry name" value="cNMP-bd_dom_sf"/>
</dbReference>
<evidence type="ECO:0000256" key="2">
    <source>
        <dbReference type="PROSITE-ProRule" id="PRU00703"/>
    </source>
</evidence>
<dbReference type="GO" id="GO:0005829">
    <property type="term" value="C:cytosol"/>
    <property type="evidence" value="ECO:0007669"/>
    <property type="project" value="TreeGrafter"/>
</dbReference>
<dbReference type="PROSITE" id="PS50042">
    <property type="entry name" value="CNMP_BINDING_3"/>
    <property type="match status" value="1"/>
</dbReference>
<feature type="domain" description="Cyclic nucleotide-binding" evidence="3">
    <location>
        <begin position="14"/>
        <end position="117"/>
    </location>
</feature>
<dbReference type="InterPro" id="IPR014710">
    <property type="entry name" value="RmlC-like_jellyroll"/>
</dbReference>
<dbReference type="Gene3D" id="2.60.120.10">
    <property type="entry name" value="Jelly Rolls"/>
    <property type="match status" value="1"/>
</dbReference>
<dbReference type="InterPro" id="IPR005105">
    <property type="entry name" value="GlnD_Uridyltrans_N"/>
</dbReference>
<dbReference type="SUPFAM" id="SSF54631">
    <property type="entry name" value="CBS-domain pair"/>
    <property type="match status" value="1"/>
</dbReference>
<dbReference type="AlphaFoldDB" id="A0A2T4U7Y8"/>
<dbReference type="CDD" id="cd00038">
    <property type="entry name" value="CAP_ED"/>
    <property type="match status" value="1"/>
</dbReference>
<evidence type="ECO:0000313" key="5">
    <source>
        <dbReference type="EMBL" id="PTL39509.1"/>
    </source>
</evidence>
<evidence type="ECO:0000313" key="6">
    <source>
        <dbReference type="Proteomes" id="UP000240509"/>
    </source>
</evidence>
<dbReference type="GO" id="GO:0003700">
    <property type="term" value="F:DNA-binding transcription factor activity"/>
    <property type="evidence" value="ECO:0007669"/>
    <property type="project" value="TreeGrafter"/>
</dbReference>
<dbReference type="GO" id="GO:0008773">
    <property type="term" value="F:[protein-PII] uridylyltransferase activity"/>
    <property type="evidence" value="ECO:0007669"/>
    <property type="project" value="InterPro"/>
</dbReference>
<dbReference type="SMART" id="SM00100">
    <property type="entry name" value="cNMP"/>
    <property type="match status" value="1"/>
</dbReference>
<dbReference type="SUPFAM" id="SSF51206">
    <property type="entry name" value="cAMP-binding domain-like"/>
    <property type="match status" value="1"/>
</dbReference>
<dbReference type="Pfam" id="PF10335">
    <property type="entry name" value="DUF294_C"/>
    <property type="match status" value="1"/>
</dbReference>
<name>A0A2T4U7Y8_9BACI</name>
<dbReference type="InterPro" id="IPR000644">
    <property type="entry name" value="CBS_dom"/>
</dbReference>
<evidence type="ECO:0000256" key="1">
    <source>
        <dbReference type="ARBA" id="ARBA00023159"/>
    </source>
</evidence>
<evidence type="ECO:0000259" key="4">
    <source>
        <dbReference type="PROSITE" id="PS51371"/>
    </source>
</evidence>
<organism evidence="5 6">
    <name type="scientific">Alkalicoccus saliphilus</name>
    <dbReference type="NCBI Taxonomy" id="200989"/>
    <lineage>
        <taxon>Bacteria</taxon>
        <taxon>Bacillati</taxon>
        <taxon>Bacillota</taxon>
        <taxon>Bacilli</taxon>
        <taxon>Bacillales</taxon>
        <taxon>Bacillaceae</taxon>
        <taxon>Alkalicoccus</taxon>
    </lineage>
</organism>
<dbReference type="Gene3D" id="3.10.580.10">
    <property type="entry name" value="CBS-domain"/>
    <property type="match status" value="1"/>
</dbReference>
<keyword evidence="2" id="KW-0129">CBS domain</keyword>
<keyword evidence="1" id="KW-0010">Activator</keyword>
<sequence length="634" mass="73330">MSSEYKQIIRKTFPFDLLTDEQFERMMKETTRTSFQENEFLFQEEEEEVEVFFLLKGLAKNVLHREDGQHVSVRFYYPGDLIGLMILLAGGRMNFSVQALENCETIRFKRTVFLELMSENEAFSEVVLSGIGDRMKSLYDEIKKERSAGDRENIGIFRTRVQNIMDRAEMIPESFTVKQAAARITKRKVPGLVITDRGGLLQGVITQQQVIQALLDDGPDALVSVWMDDRPQTIQENAFGYEVLTFFKDDYIDLVPVMRGEYVAGILVAESFLQLQDSKYLHLSYRLQHADSIKEISAVAPKHHPDFHAFTEALLNERTQASEVCEFISSYNDQIHRRVIQLALRAMRREGRGAPPVNYCFIVMGSQGRKEQAFSTDQDNGLILDNYRHLSNWREVENYFHLFAAKVNEGLAEAGFPECTGGIMARERKWCRGLDEWKEEVFRWVRESDSEEIRNFTIFIDYRPVFGDFTLAETLRDAVTERIQKGRLLHALLMKDTLRFRVPVNPFGRMVIRGPGKTIDLKKDALMQIVNGVRIFAIRYGIKDPGTTARLKKLEELEVFHPRDVKNARLAMDVLHEHRIRQNLKDLRAGAGLTNRIAPLELEKDERRQLKEALIVAKRLQQMSELSFQKNRGI</sequence>
<dbReference type="PROSITE" id="PS51371">
    <property type="entry name" value="CBS"/>
    <property type="match status" value="1"/>
</dbReference>
<gene>
    <name evidence="5" type="ORF">C6Y45_05560</name>
</gene>
<dbReference type="OrthoDB" id="9810963at2"/>
<keyword evidence="6" id="KW-1185">Reference proteome</keyword>
<dbReference type="RefSeq" id="WP_107584087.1">
    <property type="nucleotide sequence ID" value="NZ_PZJJ01000006.1"/>
</dbReference>
<proteinExistence type="predicted"/>
<dbReference type="InterPro" id="IPR018821">
    <property type="entry name" value="DUF294_put_nucleoTrafse_sb-bd"/>
</dbReference>
<dbReference type="Pfam" id="PF00571">
    <property type="entry name" value="CBS"/>
    <property type="match status" value="1"/>
</dbReference>
<evidence type="ECO:0000259" key="3">
    <source>
        <dbReference type="PROSITE" id="PS50042"/>
    </source>
</evidence>
<evidence type="ECO:0008006" key="7">
    <source>
        <dbReference type="Google" id="ProtNLM"/>
    </source>
</evidence>
<dbReference type="CDD" id="cd05401">
    <property type="entry name" value="NT_GlnE_GlnD_like"/>
    <property type="match status" value="1"/>
</dbReference>
<feature type="domain" description="CBS" evidence="4">
    <location>
        <begin position="164"/>
        <end position="222"/>
    </location>
</feature>
<dbReference type="InterPro" id="IPR000595">
    <property type="entry name" value="cNMP-bd_dom"/>
</dbReference>
<dbReference type="Pfam" id="PF00027">
    <property type="entry name" value="cNMP_binding"/>
    <property type="match status" value="1"/>
</dbReference>